<feature type="region of interest" description="Disordered" evidence="1">
    <location>
        <begin position="40"/>
        <end position="69"/>
    </location>
</feature>
<protein>
    <submittedName>
        <fullName evidence="2">Uncharacterized protein</fullName>
    </submittedName>
</protein>
<dbReference type="HOGENOM" id="CLU_2779152_0_0_1"/>
<keyword evidence="3" id="KW-1185">Reference proteome</keyword>
<name>D6WNR6_TRICA</name>
<gene>
    <name evidence="2" type="primary">GLEAN_13957</name>
    <name evidence="2" type="ORF">TcasGA2_TC013957</name>
</gene>
<evidence type="ECO:0000313" key="2">
    <source>
        <dbReference type="EMBL" id="EFA03841.1"/>
    </source>
</evidence>
<accession>D6WNR6</accession>
<evidence type="ECO:0000313" key="3">
    <source>
        <dbReference type="Proteomes" id="UP000007266"/>
    </source>
</evidence>
<dbReference type="EMBL" id="KQ971342">
    <property type="protein sequence ID" value="EFA03841.1"/>
    <property type="molecule type" value="Genomic_DNA"/>
</dbReference>
<reference evidence="2 3" key="2">
    <citation type="journal article" date="2010" name="Nucleic Acids Res.">
        <title>BeetleBase in 2010: revisions to provide comprehensive genomic information for Tribolium castaneum.</title>
        <authorList>
            <person name="Kim H.S."/>
            <person name="Murphy T."/>
            <person name="Xia J."/>
            <person name="Caragea D."/>
            <person name="Park Y."/>
            <person name="Beeman R.W."/>
            <person name="Lorenzen M.D."/>
            <person name="Butcher S."/>
            <person name="Manak J.R."/>
            <person name="Brown S.J."/>
        </authorList>
    </citation>
    <scope>GENOME REANNOTATION</scope>
    <source>
        <strain evidence="2 3">Georgia GA2</strain>
    </source>
</reference>
<dbReference type="AlphaFoldDB" id="D6WNR6"/>
<sequence length="69" mass="7777">MATGRPLRLLNFITDRLSLSTRRGILPLIKTKVEPKINPFSPKLDSEKSEPEIEEIIESTDDLSTRTPA</sequence>
<reference evidence="2 3" key="1">
    <citation type="journal article" date="2008" name="Nature">
        <title>The genome of the model beetle and pest Tribolium castaneum.</title>
        <authorList>
            <consortium name="Tribolium Genome Sequencing Consortium"/>
            <person name="Richards S."/>
            <person name="Gibbs R.A."/>
            <person name="Weinstock G.M."/>
            <person name="Brown S.J."/>
            <person name="Denell R."/>
            <person name="Beeman R.W."/>
            <person name="Gibbs R."/>
            <person name="Beeman R.W."/>
            <person name="Brown S.J."/>
            <person name="Bucher G."/>
            <person name="Friedrich M."/>
            <person name="Grimmelikhuijzen C.J."/>
            <person name="Klingler M."/>
            <person name="Lorenzen M."/>
            <person name="Richards S."/>
            <person name="Roth S."/>
            <person name="Schroder R."/>
            <person name="Tautz D."/>
            <person name="Zdobnov E.M."/>
            <person name="Muzny D."/>
            <person name="Gibbs R.A."/>
            <person name="Weinstock G.M."/>
            <person name="Attaway T."/>
            <person name="Bell S."/>
            <person name="Buhay C.J."/>
            <person name="Chandrabose M.N."/>
            <person name="Chavez D."/>
            <person name="Clerk-Blankenburg K.P."/>
            <person name="Cree A."/>
            <person name="Dao M."/>
            <person name="Davis C."/>
            <person name="Chacko J."/>
            <person name="Dinh H."/>
            <person name="Dugan-Rocha S."/>
            <person name="Fowler G."/>
            <person name="Garner T.T."/>
            <person name="Garnes J."/>
            <person name="Gnirke A."/>
            <person name="Hawes A."/>
            <person name="Hernandez J."/>
            <person name="Hines S."/>
            <person name="Holder M."/>
            <person name="Hume J."/>
            <person name="Jhangiani S.N."/>
            <person name="Joshi V."/>
            <person name="Khan Z.M."/>
            <person name="Jackson L."/>
            <person name="Kovar C."/>
            <person name="Kowis A."/>
            <person name="Lee S."/>
            <person name="Lewis L.R."/>
            <person name="Margolis J."/>
            <person name="Morgan M."/>
            <person name="Nazareth L.V."/>
            <person name="Nguyen N."/>
            <person name="Okwuonu G."/>
            <person name="Parker D."/>
            <person name="Richards S."/>
            <person name="Ruiz S.J."/>
            <person name="Santibanez J."/>
            <person name="Savard J."/>
            <person name="Scherer S.E."/>
            <person name="Schneider B."/>
            <person name="Sodergren E."/>
            <person name="Tautz D."/>
            <person name="Vattahil S."/>
            <person name="Villasana D."/>
            <person name="White C.S."/>
            <person name="Wright R."/>
            <person name="Park Y."/>
            <person name="Beeman R.W."/>
            <person name="Lord J."/>
            <person name="Oppert B."/>
            <person name="Lorenzen M."/>
            <person name="Brown S."/>
            <person name="Wang L."/>
            <person name="Savard J."/>
            <person name="Tautz D."/>
            <person name="Richards S."/>
            <person name="Weinstock G."/>
            <person name="Gibbs R.A."/>
            <person name="Liu Y."/>
            <person name="Worley K."/>
            <person name="Weinstock G."/>
            <person name="Elsik C.G."/>
            <person name="Reese J.T."/>
            <person name="Elhaik E."/>
            <person name="Landan G."/>
            <person name="Graur D."/>
            <person name="Arensburger P."/>
            <person name="Atkinson P."/>
            <person name="Beeman R.W."/>
            <person name="Beidler J."/>
            <person name="Brown S.J."/>
            <person name="Demuth J.P."/>
            <person name="Drury D.W."/>
            <person name="Du Y.Z."/>
            <person name="Fujiwara H."/>
            <person name="Lorenzen M."/>
            <person name="Maselli V."/>
            <person name="Osanai M."/>
            <person name="Park Y."/>
            <person name="Robertson H.M."/>
            <person name="Tu Z."/>
            <person name="Wang J.J."/>
            <person name="Wang S."/>
            <person name="Richards S."/>
            <person name="Song H."/>
            <person name="Zhang L."/>
            <person name="Sodergren E."/>
            <person name="Werner D."/>
            <person name="Stanke M."/>
            <person name="Morgenstern B."/>
            <person name="Solovyev V."/>
            <person name="Kosarev P."/>
            <person name="Brown G."/>
            <person name="Chen H.C."/>
            <person name="Ermolaeva O."/>
            <person name="Hlavina W."/>
            <person name="Kapustin Y."/>
            <person name="Kiryutin B."/>
            <person name="Kitts P."/>
            <person name="Maglott D."/>
            <person name="Pruitt K."/>
            <person name="Sapojnikov V."/>
            <person name="Souvorov A."/>
            <person name="Mackey A.J."/>
            <person name="Waterhouse R.M."/>
            <person name="Wyder S."/>
            <person name="Zdobnov E.M."/>
            <person name="Zdobnov E.M."/>
            <person name="Wyder S."/>
            <person name="Kriventseva E.V."/>
            <person name="Kadowaki T."/>
            <person name="Bork P."/>
            <person name="Aranda M."/>
            <person name="Bao R."/>
            <person name="Beermann A."/>
            <person name="Berns N."/>
            <person name="Bolognesi R."/>
            <person name="Bonneton F."/>
            <person name="Bopp D."/>
            <person name="Brown S.J."/>
            <person name="Bucher G."/>
            <person name="Butts T."/>
            <person name="Chaumot A."/>
            <person name="Denell R.E."/>
            <person name="Ferrier D.E."/>
            <person name="Friedrich M."/>
            <person name="Gordon C.M."/>
            <person name="Jindra M."/>
            <person name="Klingler M."/>
            <person name="Lan Q."/>
            <person name="Lattorff H.M."/>
            <person name="Laudet V."/>
            <person name="von Levetsow C."/>
            <person name="Liu Z."/>
            <person name="Lutz R."/>
            <person name="Lynch J.A."/>
            <person name="da Fonseca R.N."/>
            <person name="Posnien N."/>
            <person name="Reuter R."/>
            <person name="Roth S."/>
            <person name="Savard J."/>
            <person name="Schinko J.B."/>
            <person name="Schmitt C."/>
            <person name="Schoppmeier M."/>
            <person name="Schroder R."/>
            <person name="Shippy T.D."/>
            <person name="Simonnet F."/>
            <person name="Marques-Souza H."/>
            <person name="Tautz D."/>
            <person name="Tomoyasu Y."/>
            <person name="Trauner J."/>
            <person name="Van der Zee M."/>
            <person name="Vervoort M."/>
            <person name="Wittkopp N."/>
            <person name="Wimmer E.A."/>
            <person name="Yang X."/>
            <person name="Jones A.K."/>
            <person name="Sattelle D.B."/>
            <person name="Ebert P.R."/>
            <person name="Nelson D."/>
            <person name="Scott J.G."/>
            <person name="Beeman R.W."/>
            <person name="Muthukrishnan S."/>
            <person name="Kramer K.J."/>
            <person name="Arakane Y."/>
            <person name="Beeman R.W."/>
            <person name="Zhu Q."/>
            <person name="Hogenkamp D."/>
            <person name="Dixit R."/>
            <person name="Oppert B."/>
            <person name="Jiang H."/>
            <person name="Zou Z."/>
            <person name="Marshall J."/>
            <person name="Elpidina E."/>
            <person name="Vinokurov K."/>
            <person name="Oppert C."/>
            <person name="Zou Z."/>
            <person name="Evans J."/>
            <person name="Lu Z."/>
            <person name="Zhao P."/>
            <person name="Sumathipala N."/>
            <person name="Altincicek B."/>
            <person name="Vilcinskas A."/>
            <person name="Williams M."/>
            <person name="Hultmark D."/>
            <person name="Hetru C."/>
            <person name="Jiang H."/>
            <person name="Grimmelikhuijzen C.J."/>
            <person name="Hauser F."/>
            <person name="Cazzamali G."/>
            <person name="Williamson M."/>
            <person name="Park Y."/>
            <person name="Li B."/>
            <person name="Tanaka Y."/>
            <person name="Predel R."/>
            <person name="Neupert S."/>
            <person name="Schachtner J."/>
            <person name="Verleyen P."/>
            <person name="Raible F."/>
            <person name="Bork P."/>
            <person name="Friedrich M."/>
            <person name="Walden K.K."/>
            <person name="Robertson H.M."/>
            <person name="Angeli S."/>
            <person name="Foret S."/>
            <person name="Bucher G."/>
            <person name="Schuetz S."/>
            <person name="Maleszka R."/>
            <person name="Wimmer E.A."/>
            <person name="Beeman R.W."/>
            <person name="Lorenzen M."/>
            <person name="Tomoyasu Y."/>
            <person name="Miller S.C."/>
            <person name="Grossmann D."/>
            <person name="Bucher G."/>
        </authorList>
    </citation>
    <scope>NUCLEOTIDE SEQUENCE [LARGE SCALE GENOMIC DNA]</scope>
    <source>
        <strain evidence="2 3">Georgia GA2</strain>
    </source>
</reference>
<evidence type="ECO:0000256" key="1">
    <source>
        <dbReference type="SAM" id="MobiDB-lite"/>
    </source>
</evidence>
<dbReference type="Proteomes" id="UP000007266">
    <property type="component" value="Linkage group 5"/>
</dbReference>
<proteinExistence type="predicted"/>
<feature type="compositionally biased region" description="Acidic residues" evidence="1">
    <location>
        <begin position="52"/>
        <end position="61"/>
    </location>
</feature>
<dbReference type="InParanoid" id="D6WNR6"/>
<organism evidence="2 3">
    <name type="scientific">Tribolium castaneum</name>
    <name type="common">Red flour beetle</name>
    <dbReference type="NCBI Taxonomy" id="7070"/>
    <lineage>
        <taxon>Eukaryota</taxon>
        <taxon>Metazoa</taxon>
        <taxon>Ecdysozoa</taxon>
        <taxon>Arthropoda</taxon>
        <taxon>Hexapoda</taxon>
        <taxon>Insecta</taxon>
        <taxon>Pterygota</taxon>
        <taxon>Neoptera</taxon>
        <taxon>Endopterygota</taxon>
        <taxon>Coleoptera</taxon>
        <taxon>Polyphaga</taxon>
        <taxon>Cucujiformia</taxon>
        <taxon>Tenebrionidae</taxon>
        <taxon>Tenebrionidae incertae sedis</taxon>
        <taxon>Tribolium</taxon>
    </lineage>
</organism>